<evidence type="ECO:0000313" key="3">
    <source>
        <dbReference type="EMBL" id="ALI35700.1"/>
    </source>
</evidence>
<name>A0A654LY19_9ARCH</name>
<gene>
    <name evidence="3" type="ORF">NMY3_01497</name>
</gene>
<keyword evidence="4" id="KW-1185">Reference proteome</keyword>
<feature type="transmembrane region" description="Helical" evidence="2">
    <location>
        <begin position="21"/>
        <end position="44"/>
    </location>
</feature>
<accession>A0A654LY19</accession>
<evidence type="ECO:0000313" key="4">
    <source>
        <dbReference type="Proteomes" id="UP000058925"/>
    </source>
</evidence>
<dbReference type="Proteomes" id="UP000058925">
    <property type="component" value="Chromosome"/>
</dbReference>
<feature type="region of interest" description="Disordered" evidence="1">
    <location>
        <begin position="123"/>
        <end position="214"/>
    </location>
</feature>
<keyword evidence="2" id="KW-0812">Transmembrane</keyword>
<evidence type="ECO:0000256" key="1">
    <source>
        <dbReference type="SAM" id="MobiDB-lite"/>
    </source>
</evidence>
<organism evidence="3 4">
    <name type="scientific">Candidatus Nitrosocosmicus oleophilus</name>
    <dbReference type="NCBI Taxonomy" id="1353260"/>
    <lineage>
        <taxon>Archaea</taxon>
        <taxon>Nitrososphaerota</taxon>
        <taxon>Nitrososphaeria</taxon>
        <taxon>Nitrososphaerales</taxon>
        <taxon>Nitrososphaeraceae</taxon>
        <taxon>Candidatus Nitrosocosmicus</taxon>
    </lineage>
</organism>
<sequence length="214" mass="23700">MLKYFFLRYYLSLNNFKNLQNYSKSISAVVVSAMILSIIISISIPNGYAAPKDPRNDENAKCSTVYDKKEKKNKETCCWREMVPGKILGNTYCQTCDSYSNNCGDKVLQNRLAEQTKPLDPLINNDIVTENPTTLEPSSPTSSSGMIVTEPLQQMETNDDSNKVDGGLSEDSQSNSDDVSDTDTQQESDVSENSEEFTNSNSKDTGAVDNEAPQ</sequence>
<keyword evidence="2" id="KW-0472">Membrane</keyword>
<protein>
    <submittedName>
        <fullName evidence="3">Uncharacterized protein</fullName>
    </submittedName>
</protein>
<proteinExistence type="predicted"/>
<keyword evidence="2" id="KW-1133">Transmembrane helix</keyword>
<dbReference type="KEGG" id="taa:NMY3_01497"/>
<evidence type="ECO:0000256" key="2">
    <source>
        <dbReference type="SAM" id="Phobius"/>
    </source>
</evidence>
<feature type="compositionally biased region" description="Acidic residues" evidence="1">
    <location>
        <begin position="178"/>
        <end position="195"/>
    </location>
</feature>
<dbReference type="AlphaFoldDB" id="A0A654LY19"/>
<dbReference type="EMBL" id="CP012850">
    <property type="protein sequence ID" value="ALI35700.1"/>
    <property type="molecule type" value="Genomic_DNA"/>
</dbReference>
<feature type="compositionally biased region" description="Low complexity" evidence="1">
    <location>
        <begin position="132"/>
        <end position="144"/>
    </location>
</feature>
<reference evidence="4" key="1">
    <citation type="submission" date="2015-10" db="EMBL/GenBank/DDBJ databases">
        <title>Niche specialization of a soil ammonia-oxidizing archaeon, Candidatus Nitrosocosmicus oleophilus.</title>
        <authorList>
            <person name="Jung M.-Y."/>
            <person name="Rhee S.-K."/>
        </authorList>
    </citation>
    <scope>NUCLEOTIDE SEQUENCE [LARGE SCALE GENOMIC DNA]</scope>
    <source>
        <strain evidence="4">MY3</strain>
    </source>
</reference>